<evidence type="ECO:0000313" key="8">
    <source>
        <dbReference type="Proteomes" id="UP001479290"/>
    </source>
</evidence>
<evidence type="ECO:0000256" key="6">
    <source>
        <dbReference type="SAM" id="MobiDB-lite"/>
    </source>
</evidence>
<proteinExistence type="inferred from homology"/>
<name>A0AAW1ZKF0_CULAL</name>
<protein>
    <recommendedName>
        <fullName evidence="9">Protein FAM198A</fullName>
    </recommendedName>
</protein>
<accession>A0AAW1ZKF0</accession>
<evidence type="ECO:0000256" key="4">
    <source>
        <dbReference type="ARBA" id="ARBA00023034"/>
    </source>
</evidence>
<keyword evidence="4" id="KW-0333">Golgi apparatus</keyword>
<evidence type="ECO:0000256" key="2">
    <source>
        <dbReference type="ARBA" id="ARBA00004555"/>
    </source>
</evidence>
<dbReference type="PANTHER" id="PTHR15905:SF5">
    <property type="entry name" value="GOLGI-ASSOCIATED KINASE 1A"/>
    <property type="match status" value="1"/>
</dbReference>
<dbReference type="EMBL" id="JAWDJR010000016">
    <property type="protein sequence ID" value="KAK9960517.1"/>
    <property type="molecule type" value="Genomic_DNA"/>
</dbReference>
<dbReference type="Proteomes" id="UP001479290">
    <property type="component" value="Unassembled WGS sequence"/>
</dbReference>
<comment type="subcellular location">
    <subcellularLocation>
        <location evidence="1">Endomembrane system</location>
    </subcellularLocation>
    <subcellularLocation>
        <location evidence="2">Golgi apparatus</location>
    </subcellularLocation>
</comment>
<dbReference type="Pfam" id="PF15051">
    <property type="entry name" value="FAM198"/>
    <property type="match status" value="1"/>
</dbReference>
<keyword evidence="5" id="KW-0472">Membrane</keyword>
<keyword evidence="8" id="KW-1185">Reference proteome</keyword>
<dbReference type="GO" id="GO:0005794">
    <property type="term" value="C:Golgi apparatus"/>
    <property type="evidence" value="ECO:0007669"/>
    <property type="project" value="UniProtKB-SubCell"/>
</dbReference>
<evidence type="ECO:0008006" key="9">
    <source>
        <dbReference type="Google" id="ProtNLM"/>
    </source>
</evidence>
<feature type="region of interest" description="Disordered" evidence="6">
    <location>
        <begin position="104"/>
        <end position="123"/>
    </location>
</feature>
<evidence type="ECO:0000256" key="1">
    <source>
        <dbReference type="ARBA" id="ARBA00004308"/>
    </source>
</evidence>
<feature type="compositionally biased region" description="Basic and acidic residues" evidence="6">
    <location>
        <begin position="222"/>
        <end position="251"/>
    </location>
</feature>
<evidence type="ECO:0000256" key="3">
    <source>
        <dbReference type="ARBA" id="ARBA00007691"/>
    </source>
</evidence>
<dbReference type="AlphaFoldDB" id="A0AAW1ZKF0"/>
<organism evidence="7 8">
    <name type="scientific">Culter alburnus</name>
    <name type="common">Topmouth culter</name>
    <dbReference type="NCBI Taxonomy" id="194366"/>
    <lineage>
        <taxon>Eukaryota</taxon>
        <taxon>Metazoa</taxon>
        <taxon>Chordata</taxon>
        <taxon>Craniata</taxon>
        <taxon>Vertebrata</taxon>
        <taxon>Euteleostomi</taxon>
        <taxon>Actinopterygii</taxon>
        <taxon>Neopterygii</taxon>
        <taxon>Teleostei</taxon>
        <taxon>Ostariophysi</taxon>
        <taxon>Cypriniformes</taxon>
        <taxon>Xenocyprididae</taxon>
        <taxon>Xenocypridinae</taxon>
        <taxon>Culter</taxon>
    </lineage>
</organism>
<gene>
    <name evidence="7" type="ORF">ABG768_008370</name>
</gene>
<dbReference type="InterPro" id="IPR029207">
    <property type="entry name" value="FAM198"/>
</dbReference>
<reference evidence="7 8" key="1">
    <citation type="submission" date="2024-05" db="EMBL/GenBank/DDBJ databases">
        <title>A high-quality chromosomal-level genome assembly of Topmouth culter (Culter alburnus).</title>
        <authorList>
            <person name="Zhao H."/>
        </authorList>
    </citation>
    <scope>NUCLEOTIDE SEQUENCE [LARGE SCALE GENOMIC DNA]</scope>
    <source>
        <strain evidence="7">CATC2023</strain>
        <tissue evidence="7">Muscle</tissue>
    </source>
</reference>
<evidence type="ECO:0000313" key="7">
    <source>
        <dbReference type="EMBL" id="KAK9960517.1"/>
    </source>
</evidence>
<comment type="caution">
    <text evidence="7">The sequence shown here is derived from an EMBL/GenBank/DDBJ whole genome shotgun (WGS) entry which is preliminary data.</text>
</comment>
<evidence type="ECO:0000256" key="5">
    <source>
        <dbReference type="ARBA" id="ARBA00023136"/>
    </source>
</evidence>
<comment type="similarity">
    <text evidence="3">Belongs to the GASK family.</text>
</comment>
<feature type="region of interest" description="Disordered" evidence="6">
    <location>
        <begin position="215"/>
        <end position="251"/>
    </location>
</feature>
<sequence length="598" mass="68306">MALRVWLKFRLKCRFVVAFLFFFGLSVAMIYTLPPFPSEQSRVNVRGPRNNKPSKLVEKWSLRPYLPVSSYGQNSRTRKNPEIKDSAKHLLMVNNHQLSFSFGKQVKEKVSTKKPPKSKANKKERYLQNTNKRLAKPFAASAKKGRANRLGNSSNSNTTIHLLRSRHDPAFPQPASIQSLHPNNKTCRHKCAPDGDKVKRLVGQFSDTQQVVKLKQAPGEAGTHERQAGPFERKRPKSRAENNDRIPAEAGIKDSATDWCKTVADETFIKNWNQTKAESLPWLSEDDMKKMALLSRGTVLSKARLPGHGQVIQVGFSDRYDIFASAGDNHIKRCQTGSCALIKRPSDWFEVFAFHLDRVLGLNRSLPAVLRTFHSEILPYRYTTGSPRPVVWWDPSIQHLSDAENDQNSFSLTWPQYQTLLKSRCGTRVPLNFTTCVGVHHSEWGRLALFDFMLQVNDRLDRSCCGFRPDPSDLCVENLLHIKCENPKDLNLVHILVRKTEPSRLVFIDNAGRPHQPQDNLNFRLVEGIDEFPERAVSVLQSGCLERMLLRSLSVDQEFWVSRGEASGLKSLIRHIEQRAKALLRHIQEKKLRLNRDL</sequence>
<dbReference type="PANTHER" id="PTHR15905">
    <property type="entry name" value="GOLGI-ASSOCIATED KINASE 1B-RELATED"/>
    <property type="match status" value="1"/>
</dbReference>